<dbReference type="Proteomes" id="UP001156691">
    <property type="component" value="Unassembled WGS sequence"/>
</dbReference>
<dbReference type="InterPro" id="IPR027417">
    <property type="entry name" value="P-loop_NTPase"/>
</dbReference>
<reference evidence="2" key="1">
    <citation type="journal article" date="2019" name="Int. J. Syst. Evol. Microbiol.">
        <title>The Global Catalogue of Microorganisms (GCM) 10K type strain sequencing project: providing services to taxonomists for standard genome sequencing and annotation.</title>
        <authorList>
            <consortium name="The Broad Institute Genomics Platform"/>
            <consortium name="The Broad Institute Genome Sequencing Center for Infectious Disease"/>
            <person name="Wu L."/>
            <person name="Ma J."/>
        </authorList>
    </citation>
    <scope>NUCLEOTIDE SEQUENCE [LARGE SCALE GENOMIC DNA]</scope>
    <source>
        <strain evidence="2">NBRC 112416</strain>
    </source>
</reference>
<organism evidence="1 2">
    <name type="scientific">Devosia nitrariae</name>
    <dbReference type="NCBI Taxonomy" id="2071872"/>
    <lineage>
        <taxon>Bacteria</taxon>
        <taxon>Pseudomonadati</taxon>
        <taxon>Pseudomonadota</taxon>
        <taxon>Alphaproteobacteria</taxon>
        <taxon>Hyphomicrobiales</taxon>
        <taxon>Devosiaceae</taxon>
        <taxon>Devosia</taxon>
    </lineage>
</organism>
<gene>
    <name evidence="1" type="ORF">GCM10010862_09470</name>
</gene>
<evidence type="ECO:0000313" key="2">
    <source>
        <dbReference type="Proteomes" id="UP001156691"/>
    </source>
</evidence>
<proteinExistence type="predicted"/>
<keyword evidence="2" id="KW-1185">Reference proteome</keyword>
<dbReference type="SUPFAM" id="SSF52540">
    <property type="entry name" value="P-loop containing nucleoside triphosphate hydrolases"/>
    <property type="match status" value="1"/>
</dbReference>
<dbReference type="Gene3D" id="3.40.50.300">
    <property type="entry name" value="P-loop containing nucleotide triphosphate hydrolases"/>
    <property type="match status" value="1"/>
</dbReference>
<protein>
    <recommendedName>
        <fullName evidence="3">AAA domain-containing protein</fullName>
    </recommendedName>
</protein>
<name>A0ABQ5W1G4_9HYPH</name>
<dbReference type="RefSeq" id="WP_284339135.1">
    <property type="nucleotide sequence ID" value="NZ_BSNS01000005.1"/>
</dbReference>
<sequence>MQGLLIAGTSHCGKSTLAQRVGAALGWRVTSTDKMGRHPGRPWPSIPAPVEEYYEALTDETIYWFLRVHHTNMWPLLVREIAAQVTAGGGFVFEGSALRPESIATLNHKGVAAVCLYADQAFLAERMRQESGYASKDDRQKLLIDKFIARSLRDSTESVEAARAHGIPIVDVADAGALEETAEQLVARASG</sequence>
<evidence type="ECO:0000313" key="1">
    <source>
        <dbReference type="EMBL" id="GLQ53688.1"/>
    </source>
</evidence>
<accession>A0ABQ5W1G4</accession>
<comment type="caution">
    <text evidence="1">The sequence shown here is derived from an EMBL/GenBank/DDBJ whole genome shotgun (WGS) entry which is preliminary data.</text>
</comment>
<evidence type="ECO:0008006" key="3">
    <source>
        <dbReference type="Google" id="ProtNLM"/>
    </source>
</evidence>
<dbReference type="EMBL" id="BSNS01000005">
    <property type="protein sequence ID" value="GLQ53688.1"/>
    <property type="molecule type" value="Genomic_DNA"/>
</dbReference>